<dbReference type="GO" id="GO:0016020">
    <property type="term" value="C:membrane"/>
    <property type="evidence" value="ECO:0007669"/>
    <property type="project" value="TreeGrafter"/>
</dbReference>
<keyword evidence="1" id="KW-0472">Membrane</keyword>
<keyword evidence="3" id="KW-0012">Acyltransferase</keyword>
<evidence type="ECO:0000256" key="1">
    <source>
        <dbReference type="SAM" id="Phobius"/>
    </source>
</evidence>
<keyword evidence="1" id="KW-1133">Transmembrane helix</keyword>
<feature type="transmembrane region" description="Helical" evidence="1">
    <location>
        <begin position="57"/>
        <end position="77"/>
    </location>
</feature>
<comment type="caution">
    <text evidence="3">The sequence shown here is derived from an EMBL/GenBank/DDBJ whole genome shotgun (WGS) entry which is preliminary data.</text>
</comment>
<accession>A0A7W3YEY4</accession>
<evidence type="ECO:0000313" key="4">
    <source>
        <dbReference type="Proteomes" id="UP000552587"/>
    </source>
</evidence>
<feature type="domain" description="Acyltransferase 3" evidence="2">
    <location>
        <begin position="17"/>
        <end position="333"/>
    </location>
</feature>
<dbReference type="PANTHER" id="PTHR23028">
    <property type="entry name" value="ACETYLTRANSFERASE"/>
    <property type="match status" value="1"/>
</dbReference>
<evidence type="ECO:0000259" key="2">
    <source>
        <dbReference type="Pfam" id="PF01757"/>
    </source>
</evidence>
<dbReference type="RefSeq" id="WP_182669711.1">
    <property type="nucleotide sequence ID" value="NZ_JACHTE010000007.1"/>
</dbReference>
<feature type="transmembrane region" description="Helical" evidence="1">
    <location>
        <begin position="98"/>
        <end position="123"/>
    </location>
</feature>
<dbReference type="PANTHER" id="PTHR23028:SF53">
    <property type="entry name" value="ACYL_TRANSF_3 DOMAIN-CONTAINING PROTEIN"/>
    <property type="match status" value="1"/>
</dbReference>
<dbReference type="EMBL" id="JACHTE010000007">
    <property type="protein sequence ID" value="MBB1088923.1"/>
    <property type="molecule type" value="Genomic_DNA"/>
</dbReference>
<feature type="transmembrane region" description="Helical" evidence="1">
    <location>
        <begin position="143"/>
        <end position="165"/>
    </location>
</feature>
<dbReference type="GO" id="GO:0009103">
    <property type="term" value="P:lipopolysaccharide biosynthetic process"/>
    <property type="evidence" value="ECO:0007669"/>
    <property type="project" value="TreeGrafter"/>
</dbReference>
<feature type="transmembrane region" description="Helical" evidence="1">
    <location>
        <begin position="21"/>
        <end position="37"/>
    </location>
</feature>
<dbReference type="InterPro" id="IPR002656">
    <property type="entry name" value="Acyl_transf_3_dom"/>
</dbReference>
<organism evidence="3 4">
    <name type="scientific">Marilutibacter penaei</name>
    <dbReference type="NCBI Taxonomy" id="2759900"/>
    <lineage>
        <taxon>Bacteria</taxon>
        <taxon>Pseudomonadati</taxon>
        <taxon>Pseudomonadota</taxon>
        <taxon>Gammaproteobacteria</taxon>
        <taxon>Lysobacterales</taxon>
        <taxon>Lysobacteraceae</taxon>
        <taxon>Marilutibacter</taxon>
    </lineage>
</organism>
<feature type="transmembrane region" description="Helical" evidence="1">
    <location>
        <begin position="285"/>
        <end position="306"/>
    </location>
</feature>
<keyword evidence="1" id="KW-0812">Transmembrane</keyword>
<protein>
    <submittedName>
        <fullName evidence="3">Acyltransferase</fullName>
    </submittedName>
</protein>
<feature type="transmembrane region" description="Helical" evidence="1">
    <location>
        <begin position="194"/>
        <end position="214"/>
    </location>
</feature>
<proteinExistence type="predicted"/>
<feature type="transmembrane region" description="Helical" evidence="1">
    <location>
        <begin position="172"/>
        <end position="188"/>
    </location>
</feature>
<feature type="transmembrane region" description="Helical" evidence="1">
    <location>
        <begin position="256"/>
        <end position="273"/>
    </location>
</feature>
<dbReference type="GO" id="GO:0016747">
    <property type="term" value="F:acyltransferase activity, transferring groups other than amino-acyl groups"/>
    <property type="evidence" value="ECO:0007669"/>
    <property type="project" value="InterPro"/>
</dbReference>
<sequence>MGKEGLSGRCSGGQRVNEIDLLRFVAAMAVVFYHYAFRGFAGGDRTTMAYPLLESVAKYGFMGVELFFMISGFVILMTAANGSLRKFVVSRIARLYPAFWVCCSLTFLAILLIGGPRFSATFMQYLVNMTMLNGFVRVASIDGVYWSLFVEIQFYAMVSAVLMLGLISRAQALLLAWLAATVALAIVPNPVLRFLLITDYAPYFIAGAVFYLVWSSGANGVRCGMLAACLGLALRDALGGLPLFEQRYDTRMSRGTVVAIIVSYFVAMGMVALRWTGPLLRRRWLLAGALTYPLYLLHQNIGYMIFNLAHPALDPHLVFWGTLALVLFASWLVHAGVERRYTGQFMRACDGAVDAGAGLLRRVGTGRWR</sequence>
<dbReference type="AlphaFoldDB" id="A0A7W3YEY4"/>
<dbReference type="InterPro" id="IPR050879">
    <property type="entry name" value="Acyltransferase_3"/>
</dbReference>
<feature type="transmembrane region" description="Helical" evidence="1">
    <location>
        <begin position="226"/>
        <end position="244"/>
    </location>
</feature>
<reference evidence="3 4" key="1">
    <citation type="submission" date="2020-07" db="EMBL/GenBank/DDBJ databases">
        <authorList>
            <person name="Xu S."/>
            <person name="Li A."/>
        </authorList>
    </citation>
    <scope>NUCLEOTIDE SEQUENCE [LARGE SCALE GENOMIC DNA]</scope>
    <source>
        <strain evidence="3 4">SG-8</strain>
    </source>
</reference>
<gene>
    <name evidence="3" type="ORF">H4F99_10515</name>
</gene>
<evidence type="ECO:0000313" key="3">
    <source>
        <dbReference type="EMBL" id="MBB1088923.1"/>
    </source>
</evidence>
<name>A0A7W3YEY4_9GAMM</name>
<keyword evidence="3" id="KW-0808">Transferase</keyword>
<dbReference type="Pfam" id="PF01757">
    <property type="entry name" value="Acyl_transf_3"/>
    <property type="match status" value="1"/>
</dbReference>
<dbReference type="Proteomes" id="UP000552587">
    <property type="component" value="Unassembled WGS sequence"/>
</dbReference>
<feature type="transmembrane region" description="Helical" evidence="1">
    <location>
        <begin position="318"/>
        <end position="337"/>
    </location>
</feature>
<keyword evidence="4" id="KW-1185">Reference proteome</keyword>